<dbReference type="PANTHER" id="PTHR12756">
    <property type="entry name" value="CYTOSOLIC CARBOXYPEPTIDASE"/>
    <property type="match status" value="1"/>
</dbReference>
<proteinExistence type="predicted"/>
<feature type="non-terminal residue" evidence="3">
    <location>
        <position position="184"/>
    </location>
</feature>
<dbReference type="PROSITE" id="PS52035">
    <property type="entry name" value="PEPTIDASE_M14"/>
    <property type="match status" value="1"/>
</dbReference>
<evidence type="ECO:0000256" key="1">
    <source>
        <dbReference type="ARBA" id="ARBA00001947"/>
    </source>
</evidence>
<dbReference type="EMBL" id="BARU01043830">
    <property type="protein sequence ID" value="GAH85537.1"/>
    <property type="molecule type" value="Genomic_DNA"/>
</dbReference>
<dbReference type="InterPro" id="IPR000834">
    <property type="entry name" value="Peptidase_M14"/>
</dbReference>
<sequence length="184" mass="20677">FIDFTVQNNNCYRISLSIGPGETIYLSNMMPFPYSELSSWLEALAKKEKEFTQLYTEGKSSQGRDIYRFRITNPKIPEKEKSKILVISGEHGIEAPGLWAVRGIIEYLLTSISCAGHIRDKYIIDIFPQINPDGNVGGKDQKNGAGVDIFRDFSGVSSGKLPESKEGRLLWAWIEDNPPDICLD</sequence>
<protein>
    <recommendedName>
        <fullName evidence="2">Peptidase M14 domain-containing protein</fullName>
    </recommendedName>
</protein>
<gene>
    <name evidence="3" type="ORF">S03H2_67030</name>
</gene>
<dbReference type="Gene3D" id="3.40.630.10">
    <property type="entry name" value="Zn peptidases"/>
    <property type="match status" value="1"/>
</dbReference>
<dbReference type="GO" id="GO:0006508">
    <property type="term" value="P:proteolysis"/>
    <property type="evidence" value="ECO:0007669"/>
    <property type="project" value="InterPro"/>
</dbReference>
<dbReference type="Pfam" id="PF00246">
    <property type="entry name" value="Peptidase_M14"/>
    <property type="match status" value="1"/>
</dbReference>
<comment type="cofactor">
    <cofactor evidence="1">
        <name>Zn(2+)</name>
        <dbReference type="ChEBI" id="CHEBI:29105"/>
    </cofactor>
</comment>
<name>X1IV18_9ZZZZ</name>
<comment type="caution">
    <text evidence="3">The sequence shown here is derived from an EMBL/GenBank/DDBJ whole genome shotgun (WGS) entry which is preliminary data.</text>
</comment>
<reference evidence="3" key="1">
    <citation type="journal article" date="2014" name="Front. Microbiol.">
        <title>High frequency of phylogenetically diverse reductive dehalogenase-homologous genes in deep subseafloor sedimentary metagenomes.</title>
        <authorList>
            <person name="Kawai M."/>
            <person name="Futagami T."/>
            <person name="Toyoda A."/>
            <person name="Takaki Y."/>
            <person name="Nishi S."/>
            <person name="Hori S."/>
            <person name="Arai W."/>
            <person name="Tsubouchi T."/>
            <person name="Morono Y."/>
            <person name="Uchiyama I."/>
            <person name="Ito T."/>
            <person name="Fujiyama A."/>
            <person name="Inagaki F."/>
            <person name="Takami H."/>
        </authorList>
    </citation>
    <scope>NUCLEOTIDE SEQUENCE</scope>
    <source>
        <strain evidence="3">Expedition CK06-06</strain>
    </source>
</reference>
<organism evidence="3">
    <name type="scientific">marine sediment metagenome</name>
    <dbReference type="NCBI Taxonomy" id="412755"/>
    <lineage>
        <taxon>unclassified sequences</taxon>
        <taxon>metagenomes</taxon>
        <taxon>ecological metagenomes</taxon>
    </lineage>
</organism>
<accession>X1IV18</accession>
<feature type="domain" description="Peptidase M14" evidence="2">
    <location>
        <begin position="30"/>
        <end position="184"/>
    </location>
</feature>
<evidence type="ECO:0000259" key="2">
    <source>
        <dbReference type="PROSITE" id="PS52035"/>
    </source>
</evidence>
<dbReference type="GO" id="GO:0008270">
    <property type="term" value="F:zinc ion binding"/>
    <property type="evidence" value="ECO:0007669"/>
    <property type="project" value="InterPro"/>
</dbReference>
<dbReference type="GO" id="GO:0004181">
    <property type="term" value="F:metallocarboxypeptidase activity"/>
    <property type="evidence" value="ECO:0007669"/>
    <property type="project" value="InterPro"/>
</dbReference>
<dbReference type="InterPro" id="IPR050821">
    <property type="entry name" value="Cytosolic_carboxypeptidase"/>
</dbReference>
<evidence type="ECO:0000313" key="3">
    <source>
        <dbReference type="EMBL" id="GAH85537.1"/>
    </source>
</evidence>
<feature type="non-terminal residue" evidence="3">
    <location>
        <position position="1"/>
    </location>
</feature>
<dbReference type="AlphaFoldDB" id="X1IV18"/>
<dbReference type="PANTHER" id="PTHR12756:SF11">
    <property type="entry name" value="CYTOSOLIC CARBOXYPEPTIDASE 1"/>
    <property type="match status" value="1"/>
</dbReference>
<dbReference type="SUPFAM" id="SSF53187">
    <property type="entry name" value="Zn-dependent exopeptidases"/>
    <property type="match status" value="1"/>
</dbReference>